<dbReference type="Proteomes" id="UP000593562">
    <property type="component" value="Unassembled WGS sequence"/>
</dbReference>
<evidence type="ECO:0000313" key="4">
    <source>
        <dbReference type="EMBL" id="KAF5746171.1"/>
    </source>
</evidence>
<dbReference type="InterPro" id="IPR014756">
    <property type="entry name" value="Ig_E-set"/>
</dbReference>
<dbReference type="InterPro" id="IPR043554">
    <property type="entry name" value="KINB"/>
</dbReference>
<organism evidence="4 5">
    <name type="scientific">Tripterygium wilfordii</name>
    <name type="common">Thunder God vine</name>
    <dbReference type="NCBI Taxonomy" id="458696"/>
    <lineage>
        <taxon>Eukaryota</taxon>
        <taxon>Viridiplantae</taxon>
        <taxon>Streptophyta</taxon>
        <taxon>Embryophyta</taxon>
        <taxon>Tracheophyta</taxon>
        <taxon>Spermatophyta</taxon>
        <taxon>Magnoliopsida</taxon>
        <taxon>eudicotyledons</taxon>
        <taxon>Gunneridae</taxon>
        <taxon>Pentapetalae</taxon>
        <taxon>rosids</taxon>
        <taxon>fabids</taxon>
        <taxon>Celastrales</taxon>
        <taxon>Celastraceae</taxon>
        <taxon>Tripterygium</taxon>
    </lineage>
</organism>
<feature type="region of interest" description="Disordered" evidence="2">
    <location>
        <begin position="184"/>
        <end position="215"/>
    </location>
</feature>
<dbReference type="PANTHER" id="PTHR46316">
    <property type="entry name" value="SNF1-RELATED PROTEIN KINASE REGULATORY SUBUNIT BETA-1"/>
    <property type="match status" value="1"/>
</dbReference>
<comment type="caution">
    <text evidence="4">The sequence shown here is derived from an EMBL/GenBank/DDBJ whole genome shotgun (WGS) entry which is preliminary data.</text>
</comment>
<dbReference type="GO" id="GO:0016301">
    <property type="term" value="F:kinase activity"/>
    <property type="evidence" value="ECO:0007669"/>
    <property type="project" value="UniProtKB-KW"/>
</dbReference>
<dbReference type="GO" id="GO:0009507">
    <property type="term" value="C:chloroplast"/>
    <property type="evidence" value="ECO:0007669"/>
    <property type="project" value="UniProtKB-ARBA"/>
</dbReference>
<dbReference type="Gene3D" id="6.20.250.60">
    <property type="match status" value="1"/>
</dbReference>
<dbReference type="InterPro" id="IPR037256">
    <property type="entry name" value="ASC_dom_sf"/>
</dbReference>
<dbReference type="SUPFAM" id="SSF81296">
    <property type="entry name" value="E set domains"/>
    <property type="match status" value="1"/>
</dbReference>
<dbReference type="CDD" id="cd02859">
    <property type="entry name" value="E_set_AMPKbeta_like_N"/>
    <property type="match status" value="1"/>
</dbReference>
<name>A0A7J7DIJ2_TRIWF</name>
<dbReference type="InterPro" id="IPR006828">
    <property type="entry name" value="ASC_dom"/>
</dbReference>
<dbReference type="Gene3D" id="2.60.40.10">
    <property type="entry name" value="Immunoglobulins"/>
    <property type="match status" value="1"/>
</dbReference>
<dbReference type="SMART" id="SM01010">
    <property type="entry name" value="AMPKBI"/>
    <property type="match status" value="1"/>
</dbReference>
<feature type="region of interest" description="Disordered" evidence="2">
    <location>
        <begin position="1"/>
        <end position="20"/>
    </location>
</feature>
<keyword evidence="4" id="KW-0418">Kinase</keyword>
<dbReference type="InterPro" id="IPR013783">
    <property type="entry name" value="Ig-like_fold"/>
</dbReference>
<dbReference type="Pfam" id="PF04739">
    <property type="entry name" value="AMPKBI"/>
    <property type="match status" value="1"/>
</dbReference>
<evidence type="ECO:0000259" key="3">
    <source>
        <dbReference type="SMART" id="SM01010"/>
    </source>
</evidence>
<dbReference type="PANTHER" id="PTHR46316:SF6">
    <property type="entry name" value="ASSOCIATION WITH THE SNF1 COMPLEX (ASC) DOMAIN-CONTAINING PROTEIN"/>
    <property type="match status" value="1"/>
</dbReference>
<evidence type="ECO:0000256" key="2">
    <source>
        <dbReference type="SAM" id="MobiDB-lite"/>
    </source>
</evidence>
<dbReference type="Pfam" id="PF16561">
    <property type="entry name" value="AMPK1_CBM"/>
    <property type="match status" value="1"/>
</dbReference>
<dbReference type="InterPro" id="IPR032640">
    <property type="entry name" value="AMPK1_CBM"/>
</dbReference>
<evidence type="ECO:0000313" key="5">
    <source>
        <dbReference type="Proteomes" id="UP000593562"/>
    </source>
</evidence>
<feature type="domain" description="Association with the SNF1 complex (ASC)" evidence="3">
    <location>
        <begin position="195"/>
        <end position="284"/>
    </location>
</feature>
<dbReference type="InParanoid" id="A0A7J7DIJ2"/>
<gene>
    <name evidence="4" type="ORF">HS088_TW06G00338</name>
</gene>
<dbReference type="SUPFAM" id="SSF160219">
    <property type="entry name" value="AMPKBI-like"/>
    <property type="match status" value="1"/>
</dbReference>
<reference evidence="4 5" key="1">
    <citation type="journal article" date="2020" name="Nat. Commun.">
        <title>Genome of Tripterygium wilfordii and identification of cytochrome P450 involved in triptolide biosynthesis.</title>
        <authorList>
            <person name="Tu L."/>
            <person name="Su P."/>
            <person name="Zhang Z."/>
            <person name="Gao L."/>
            <person name="Wang J."/>
            <person name="Hu T."/>
            <person name="Zhou J."/>
            <person name="Zhang Y."/>
            <person name="Zhao Y."/>
            <person name="Liu Y."/>
            <person name="Song Y."/>
            <person name="Tong Y."/>
            <person name="Lu Y."/>
            <person name="Yang J."/>
            <person name="Xu C."/>
            <person name="Jia M."/>
            <person name="Peters R.J."/>
            <person name="Huang L."/>
            <person name="Gao W."/>
        </authorList>
    </citation>
    <scope>NUCLEOTIDE SEQUENCE [LARGE SCALE GENOMIC DNA]</scope>
    <source>
        <strain evidence="5">cv. XIE 37</strain>
        <tissue evidence="4">Leaf</tissue>
    </source>
</reference>
<dbReference type="AlphaFoldDB" id="A0A7J7DIJ2"/>
<accession>A0A7J7DIJ2</accession>
<protein>
    <submittedName>
        <fullName evidence="4">Putative snf1-kinase beta subunit</fullName>
    </submittedName>
</protein>
<dbReference type="EMBL" id="JAAARO010000006">
    <property type="protein sequence ID" value="KAF5746171.1"/>
    <property type="molecule type" value="Genomic_DNA"/>
</dbReference>
<keyword evidence="4" id="KW-0808">Transferase</keyword>
<evidence type="ECO:0000256" key="1">
    <source>
        <dbReference type="ARBA" id="ARBA00010926"/>
    </source>
</evidence>
<comment type="similarity">
    <text evidence="1">Belongs to the 5'-AMP-activated protein kinase beta subunit family.</text>
</comment>
<keyword evidence="5" id="KW-1185">Reference proteome</keyword>
<proteinExistence type="inferred from homology"/>
<feature type="compositionally biased region" description="Basic and acidic residues" evidence="2">
    <location>
        <begin position="1"/>
        <end position="11"/>
    </location>
</feature>
<sequence>MGNASGRKDGEGSSEGGQQDMEFVHDEEHRTNPAVGMYGEPIFQSFPYGPIGYQPTLIDEATPHVPMVGIPRVGEPTHMSNYTSLQHTAYFDDAIDEKPRIVMITWSFGGNQVAVIGSWDNWERREPMYRSGQDFIILKKLPSGVYHYRFIVDEQFRYAPDLPCERDVSGAAFNVLDVQDTVPDAPEKLSEFKSPPSPESSYDNESLNEDFSKAPPEIPPQLLKAPIIKPSPATAGHQSLPRPNHAVLNHLYVENNQANQPVAFGSTHRFRNKYVTVVLYKAPQ</sequence>